<organism evidence="1 2">
    <name type="scientific">Ensete ventricosum</name>
    <name type="common">Abyssinian banana</name>
    <name type="synonym">Musa ensete</name>
    <dbReference type="NCBI Taxonomy" id="4639"/>
    <lineage>
        <taxon>Eukaryota</taxon>
        <taxon>Viridiplantae</taxon>
        <taxon>Streptophyta</taxon>
        <taxon>Embryophyta</taxon>
        <taxon>Tracheophyta</taxon>
        <taxon>Spermatophyta</taxon>
        <taxon>Magnoliopsida</taxon>
        <taxon>Liliopsida</taxon>
        <taxon>Zingiberales</taxon>
        <taxon>Musaceae</taxon>
        <taxon>Ensete</taxon>
    </lineage>
</organism>
<dbReference type="Proteomes" id="UP000287651">
    <property type="component" value="Unassembled WGS sequence"/>
</dbReference>
<reference evidence="1 2" key="1">
    <citation type="journal article" date="2014" name="Agronomy (Basel)">
        <title>A Draft Genome Sequence for Ensete ventricosum, the Drought-Tolerant Tree Against Hunger.</title>
        <authorList>
            <person name="Harrison J."/>
            <person name="Moore K.A."/>
            <person name="Paszkiewicz K."/>
            <person name="Jones T."/>
            <person name="Grant M."/>
            <person name="Ambacheew D."/>
            <person name="Muzemil S."/>
            <person name="Studholme D.J."/>
        </authorList>
    </citation>
    <scope>NUCLEOTIDE SEQUENCE [LARGE SCALE GENOMIC DNA]</scope>
</reference>
<protein>
    <submittedName>
        <fullName evidence="1">Uncharacterized protein</fullName>
    </submittedName>
</protein>
<dbReference type="AlphaFoldDB" id="A0A427A3U3"/>
<dbReference type="EMBL" id="AMZH03003875">
    <property type="protein sequence ID" value="RRT70882.1"/>
    <property type="molecule type" value="Genomic_DNA"/>
</dbReference>
<evidence type="ECO:0000313" key="2">
    <source>
        <dbReference type="Proteomes" id="UP000287651"/>
    </source>
</evidence>
<sequence length="162" mass="17099">MPHPLQPSSLLSSLAFSSPTAAISCTSTRDNVDAPPLPSSSPFAAAVTSCSPRNRALLCCSPNRSSYILNPPLLPMFHLAFLLCTRLSTLLPSKRSAVDTVGHSSQQCLYRLHPPLFPVPIIAVVATPVSPLPSSSPILYCHCGHLPPPPAAPTLPFCLCPP</sequence>
<proteinExistence type="predicted"/>
<accession>A0A427A3U3</accession>
<evidence type="ECO:0000313" key="1">
    <source>
        <dbReference type="EMBL" id="RRT70882.1"/>
    </source>
</evidence>
<gene>
    <name evidence="1" type="ORF">B296_00000812</name>
</gene>
<comment type="caution">
    <text evidence="1">The sequence shown here is derived from an EMBL/GenBank/DDBJ whole genome shotgun (WGS) entry which is preliminary data.</text>
</comment>
<name>A0A427A3U3_ENSVE</name>